<keyword evidence="2" id="KW-0547">Nucleotide-binding</keyword>
<evidence type="ECO:0000256" key="1">
    <source>
        <dbReference type="ARBA" id="ARBA00022801"/>
    </source>
</evidence>
<feature type="domain" description="Helicase ATP-binding" evidence="4">
    <location>
        <begin position="1"/>
        <end position="57"/>
    </location>
</feature>
<evidence type="ECO:0000313" key="5">
    <source>
        <dbReference type="EMBL" id="WJZ84839.1"/>
    </source>
</evidence>
<gene>
    <name evidence="5" type="ORF">VitviT2T_004419</name>
</gene>
<organism evidence="5 6">
    <name type="scientific">Vitis vinifera</name>
    <name type="common">Grape</name>
    <dbReference type="NCBI Taxonomy" id="29760"/>
    <lineage>
        <taxon>Eukaryota</taxon>
        <taxon>Viridiplantae</taxon>
        <taxon>Streptophyta</taxon>
        <taxon>Embryophyta</taxon>
        <taxon>Tracheophyta</taxon>
        <taxon>Spermatophyta</taxon>
        <taxon>Magnoliopsida</taxon>
        <taxon>eudicotyledons</taxon>
        <taxon>Gunneridae</taxon>
        <taxon>Pentapetalae</taxon>
        <taxon>rosids</taxon>
        <taxon>Vitales</taxon>
        <taxon>Vitaceae</taxon>
        <taxon>Viteae</taxon>
        <taxon>Vitis</taxon>
    </lineage>
</organism>
<evidence type="ECO:0000256" key="3">
    <source>
        <dbReference type="ARBA" id="ARBA00022884"/>
    </source>
</evidence>
<sequence length="84" mass="9969">MFVLDEADEMLSRGFKDQIYEIFQLLPERIQVGVFSATMPPEVLEITKKFMNKPVRILVKREELTLEGIRQFHVNVEREVRNTM</sequence>
<evidence type="ECO:0000313" key="6">
    <source>
        <dbReference type="Proteomes" id="UP001227230"/>
    </source>
</evidence>
<name>A0ABY9BPW3_VITVI</name>
<dbReference type="PROSITE" id="PS51192">
    <property type="entry name" value="HELICASE_ATP_BIND_1"/>
    <property type="match status" value="1"/>
</dbReference>
<dbReference type="EMBL" id="CP126651">
    <property type="protein sequence ID" value="WJZ84839.1"/>
    <property type="molecule type" value="Genomic_DNA"/>
</dbReference>
<reference evidence="5 6" key="1">
    <citation type="journal article" date="2023" name="Hortic Res">
        <title>The complete reference genome for grapevine (Vitis vinifera L.) genetics and breeding.</title>
        <authorList>
            <person name="Shi X."/>
            <person name="Cao S."/>
            <person name="Wang X."/>
            <person name="Huang S."/>
            <person name="Wang Y."/>
            <person name="Liu Z."/>
            <person name="Liu W."/>
            <person name="Leng X."/>
            <person name="Peng Y."/>
            <person name="Wang N."/>
            <person name="Wang Y."/>
            <person name="Ma Z."/>
            <person name="Xu X."/>
            <person name="Zhang F."/>
            <person name="Xue H."/>
            <person name="Zhong H."/>
            <person name="Wang Y."/>
            <person name="Zhang K."/>
            <person name="Velt A."/>
            <person name="Avia K."/>
            <person name="Holtgrawe D."/>
            <person name="Grimplet J."/>
            <person name="Matus J.T."/>
            <person name="Ware D."/>
            <person name="Wu X."/>
            <person name="Wang H."/>
            <person name="Liu C."/>
            <person name="Fang Y."/>
            <person name="Rustenholz C."/>
            <person name="Cheng Z."/>
            <person name="Xiao H."/>
            <person name="Zhou Y."/>
        </authorList>
    </citation>
    <scope>NUCLEOTIDE SEQUENCE [LARGE SCALE GENOMIC DNA]</scope>
    <source>
        <strain evidence="6">cv. Pinot noir / PN40024</strain>
        <tissue evidence="5">Leaf</tissue>
    </source>
</reference>
<dbReference type="PANTHER" id="PTHR47958">
    <property type="entry name" value="ATP-DEPENDENT RNA HELICASE DBP3"/>
    <property type="match status" value="1"/>
</dbReference>
<proteinExistence type="predicted"/>
<keyword evidence="2" id="KW-0067">ATP-binding</keyword>
<keyword evidence="3" id="KW-0694">RNA-binding</keyword>
<evidence type="ECO:0000259" key="4">
    <source>
        <dbReference type="PROSITE" id="PS51192"/>
    </source>
</evidence>
<dbReference type="InterPro" id="IPR011545">
    <property type="entry name" value="DEAD/DEAH_box_helicase_dom"/>
</dbReference>
<dbReference type="InterPro" id="IPR014001">
    <property type="entry name" value="Helicase_ATP-bd"/>
</dbReference>
<keyword evidence="6" id="KW-1185">Reference proteome</keyword>
<dbReference type="InterPro" id="IPR000629">
    <property type="entry name" value="RNA-helicase_DEAD-box_CS"/>
</dbReference>
<dbReference type="InterPro" id="IPR027417">
    <property type="entry name" value="P-loop_NTPase"/>
</dbReference>
<keyword evidence="1" id="KW-0378">Hydrolase</keyword>
<dbReference type="SUPFAM" id="SSF52540">
    <property type="entry name" value="P-loop containing nucleoside triphosphate hydrolases"/>
    <property type="match status" value="1"/>
</dbReference>
<keyword evidence="2" id="KW-0347">Helicase</keyword>
<dbReference type="PROSITE" id="PS00039">
    <property type="entry name" value="DEAD_ATP_HELICASE"/>
    <property type="match status" value="1"/>
</dbReference>
<protein>
    <recommendedName>
        <fullName evidence="4">Helicase ATP-binding domain-containing protein</fullName>
    </recommendedName>
</protein>
<dbReference type="Gene3D" id="3.40.50.300">
    <property type="entry name" value="P-loop containing nucleotide triphosphate hydrolases"/>
    <property type="match status" value="1"/>
</dbReference>
<evidence type="ECO:0000256" key="2">
    <source>
        <dbReference type="ARBA" id="ARBA00022806"/>
    </source>
</evidence>
<dbReference type="Proteomes" id="UP001227230">
    <property type="component" value="Chromosome 4"/>
</dbReference>
<dbReference type="Pfam" id="PF00270">
    <property type="entry name" value="DEAD"/>
    <property type="match status" value="1"/>
</dbReference>
<accession>A0ABY9BPW3</accession>